<evidence type="ECO:0000313" key="2">
    <source>
        <dbReference type="EMBL" id="GIH36111.1"/>
    </source>
</evidence>
<dbReference type="Proteomes" id="UP000651728">
    <property type="component" value="Unassembled WGS sequence"/>
</dbReference>
<organism evidence="2 3">
    <name type="scientific">Microbispora amethystogenes</name>
    <dbReference type="NCBI Taxonomy" id="1427754"/>
    <lineage>
        <taxon>Bacteria</taxon>
        <taxon>Bacillati</taxon>
        <taxon>Actinomycetota</taxon>
        <taxon>Actinomycetes</taxon>
        <taxon>Streptosporangiales</taxon>
        <taxon>Streptosporangiaceae</taxon>
        <taxon>Microbispora</taxon>
    </lineage>
</organism>
<feature type="region of interest" description="Disordered" evidence="1">
    <location>
        <begin position="58"/>
        <end position="78"/>
    </location>
</feature>
<evidence type="ECO:0000256" key="1">
    <source>
        <dbReference type="SAM" id="MobiDB-lite"/>
    </source>
</evidence>
<gene>
    <name evidence="2" type="ORF">Mam01_62750</name>
</gene>
<feature type="region of interest" description="Disordered" evidence="1">
    <location>
        <begin position="1"/>
        <end position="22"/>
    </location>
</feature>
<reference evidence="2 3" key="1">
    <citation type="submission" date="2021-01" db="EMBL/GenBank/DDBJ databases">
        <title>Whole genome shotgun sequence of Microbispora amethystogenes NBRC 101907.</title>
        <authorList>
            <person name="Komaki H."/>
            <person name="Tamura T."/>
        </authorList>
    </citation>
    <scope>NUCLEOTIDE SEQUENCE [LARGE SCALE GENOMIC DNA]</scope>
    <source>
        <strain evidence="2 3">NBRC 101907</strain>
    </source>
</reference>
<dbReference type="EMBL" id="BOOB01000054">
    <property type="protein sequence ID" value="GIH36111.1"/>
    <property type="molecule type" value="Genomic_DNA"/>
</dbReference>
<keyword evidence="3" id="KW-1185">Reference proteome</keyword>
<accession>A0ABQ4FMT3</accession>
<name>A0ABQ4FMT3_9ACTN</name>
<evidence type="ECO:0000313" key="3">
    <source>
        <dbReference type="Proteomes" id="UP000651728"/>
    </source>
</evidence>
<feature type="compositionally biased region" description="Basic and acidic residues" evidence="1">
    <location>
        <begin position="68"/>
        <end position="78"/>
    </location>
</feature>
<proteinExistence type="predicted"/>
<comment type="caution">
    <text evidence="2">The sequence shown here is derived from an EMBL/GenBank/DDBJ whole genome shotgun (WGS) entry which is preliminary data.</text>
</comment>
<sequence>MRRPTVDAPAGPRSGQTGQHGADGLKAVVQFLVGQVAETEDDSVRGVARPHLVQVRQTAHGHTAAGEFGRHGIDDLAG</sequence>
<protein>
    <submittedName>
        <fullName evidence="2">Uncharacterized protein</fullName>
    </submittedName>
</protein>